<gene>
    <name evidence="3" type="ORF">LFW2832_01074</name>
</gene>
<keyword evidence="2" id="KW-0812">Transmembrane</keyword>
<evidence type="ECO:0000313" key="3">
    <source>
        <dbReference type="EMBL" id="VVC04614.1"/>
    </source>
</evidence>
<keyword evidence="1" id="KW-0175">Coiled coil</keyword>
<organism evidence="3 4">
    <name type="scientific">Candidatus Bilamarchaeum dharawalense</name>
    <dbReference type="NCBI Taxonomy" id="2885759"/>
    <lineage>
        <taxon>Archaea</taxon>
        <taxon>Candidatus Micrarchaeota</taxon>
        <taxon>Candidatus Micrarchaeia</taxon>
        <taxon>Candidatus Anstonellales</taxon>
        <taxon>Candidatus Bilamarchaeaceae</taxon>
        <taxon>Candidatus Bilamarchaeum</taxon>
    </lineage>
</organism>
<name>A0A5E4LRK0_9ARCH</name>
<reference evidence="3 4" key="1">
    <citation type="submission" date="2019-08" db="EMBL/GenBank/DDBJ databases">
        <authorList>
            <person name="Vazquez-Campos X."/>
        </authorList>
    </citation>
    <scope>NUCLEOTIDE SEQUENCE [LARGE SCALE GENOMIC DNA]</scope>
    <source>
        <strain evidence="3">LFW-283_2</strain>
    </source>
</reference>
<dbReference type="Proteomes" id="UP000789941">
    <property type="component" value="Unassembled WGS sequence"/>
</dbReference>
<evidence type="ECO:0000313" key="4">
    <source>
        <dbReference type="Proteomes" id="UP000789941"/>
    </source>
</evidence>
<evidence type="ECO:0008006" key="5">
    <source>
        <dbReference type="Google" id="ProtNLM"/>
    </source>
</evidence>
<dbReference type="EMBL" id="CABMJJ010000009">
    <property type="protein sequence ID" value="VVC04614.1"/>
    <property type="molecule type" value="Genomic_DNA"/>
</dbReference>
<proteinExistence type="predicted"/>
<feature type="transmembrane region" description="Helical" evidence="2">
    <location>
        <begin position="12"/>
        <end position="33"/>
    </location>
</feature>
<feature type="coiled-coil region" evidence="1">
    <location>
        <begin position="141"/>
        <end position="196"/>
    </location>
</feature>
<evidence type="ECO:0000256" key="2">
    <source>
        <dbReference type="SAM" id="Phobius"/>
    </source>
</evidence>
<keyword evidence="2" id="KW-0472">Membrane</keyword>
<keyword evidence="2" id="KW-1133">Transmembrane helix</keyword>
<comment type="caution">
    <text evidence="3">The sequence shown here is derived from an EMBL/GenBank/DDBJ whole genome shotgun (WGS) entry which is preliminary data.</text>
</comment>
<feature type="transmembrane region" description="Helical" evidence="2">
    <location>
        <begin position="39"/>
        <end position="62"/>
    </location>
</feature>
<dbReference type="AlphaFoldDB" id="A0A5E4LRK0"/>
<protein>
    <recommendedName>
        <fullName evidence="5">SPFH domain / Band 7 family protein</fullName>
    </recommendedName>
</protein>
<sequence>MAMLGGSKTYTLAAIGVGFVGALFAIVGGGGLLSLLGGLAAGLGAVLGVLFWRYGYIMVPLITSRAKIIMMSDLGYEIPPTQDVIVKSVGGVYYASAFLGMKIFESATEKTAEENLVYSQFFERAISNIKYVTKITYLLYVEDVTEKRKSIETKRAEAQLKLARERDKAQPDVLKMDKLEREVQKEDNELARLVKGVKPMGVIAYAQTTAVGVSKDAAMSIARNQAKEIRTSLENALNVEVTQLSGDEMLKCFEWEKFFPTTVQELEESVV</sequence>
<evidence type="ECO:0000256" key="1">
    <source>
        <dbReference type="SAM" id="Coils"/>
    </source>
</evidence>
<accession>A0A5E4LRK0</accession>